<keyword evidence="3 5" id="KW-0378">Hydrolase</keyword>
<evidence type="ECO:0000256" key="4">
    <source>
        <dbReference type="ARBA" id="ARBA00023204"/>
    </source>
</evidence>
<dbReference type="EC" id="3.2.2.-" evidence="5"/>
<dbReference type="CDD" id="cd00540">
    <property type="entry name" value="AAG"/>
    <property type="match status" value="1"/>
</dbReference>
<dbReference type="Pfam" id="PF02245">
    <property type="entry name" value="Pur_DNA_glyco"/>
    <property type="match status" value="1"/>
</dbReference>
<dbReference type="AlphaFoldDB" id="A0A0C1DDX5"/>
<evidence type="ECO:0000256" key="5">
    <source>
        <dbReference type="HAMAP-Rule" id="MF_00527"/>
    </source>
</evidence>
<reference evidence="6 7" key="1">
    <citation type="submission" date="2014-10" db="EMBL/GenBank/DDBJ databases">
        <title>Pedobacter Kyungheensis.</title>
        <authorList>
            <person name="Anderson B.M."/>
            <person name="Newman J.D."/>
        </authorList>
    </citation>
    <scope>NUCLEOTIDE SEQUENCE [LARGE SCALE GENOMIC DNA]</scope>
    <source>
        <strain evidence="6 7">KACC 16221</strain>
    </source>
</reference>
<keyword evidence="4 5" id="KW-0234">DNA repair</keyword>
<dbReference type="OrthoDB" id="9794313at2"/>
<evidence type="ECO:0000256" key="3">
    <source>
        <dbReference type="ARBA" id="ARBA00022801"/>
    </source>
</evidence>
<accession>A0A0C1DDX5</accession>
<protein>
    <recommendedName>
        <fullName evidence="5">Putative 3-methyladenine DNA glycosylase</fullName>
        <ecNumber evidence="5">3.2.2.-</ecNumber>
    </recommendedName>
</protein>
<dbReference type="EMBL" id="JSYN01000023">
    <property type="protein sequence ID" value="KIA92115.1"/>
    <property type="molecule type" value="Genomic_DNA"/>
</dbReference>
<organism evidence="6 7">
    <name type="scientific">Pedobacter kyungheensis</name>
    <dbReference type="NCBI Taxonomy" id="1069985"/>
    <lineage>
        <taxon>Bacteria</taxon>
        <taxon>Pseudomonadati</taxon>
        <taxon>Bacteroidota</taxon>
        <taxon>Sphingobacteriia</taxon>
        <taxon>Sphingobacteriales</taxon>
        <taxon>Sphingobacteriaceae</taxon>
        <taxon>Pedobacter</taxon>
    </lineage>
</organism>
<dbReference type="SUPFAM" id="SSF50486">
    <property type="entry name" value="FMT C-terminal domain-like"/>
    <property type="match status" value="1"/>
</dbReference>
<dbReference type="InterPro" id="IPR011034">
    <property type="entry name" value="Formyl_transferase-like_C_sf"/>
</dbReference>
<comment type="similarity">
    <text evidence="1 5">Belongs to the DNA glycosylase MPG family.</text>
</comment>
<gene>
    <name evidence="6" type="ORF">OC25_18720</name>
</gene>
<comment type="caution">
    <text evidence="6">The sequence shown here is derived from an EMBL/GenBank/DDBJ whole genome shotgun (WGS) entry which is preliminary data.</text>
</comment>
<dbReference type="GO" id="GO:0006284">
    <property type="term" value="P:base-excision repair"/>
    <property type="evidence" value="ECO:0007669"/>
    <property type="project" value="InterPro"/>
</dbReference>
<dbReference type="PANTHER" id="PTHR10429">
    <property type="entry name" value="DNA-3-METHYLADENINE GLYCOSYLASE"/>
    <property type="match status" value="1"/>
</dbReference>
<keyword evidence="7" id="KW-1185">Reference proteome</keyword>
<dbReference type="Proteomes" id="UP000031246">
    <property type="component" value="Unassembled WGS sequence"/>
</dbReference>
<evidence type="ECO:0000313" key="6">
    <source>
        <dbReference type="EMBL" id="KIA92115.1"/>
    </source>
</evidence>
<dbReference type="GO" id="GO:0003677">
    <property type="term" value="F:DNA binding"/>
    <property type="evidence" value="ECO:0007669"/>
    <property type="project" value="InterPro"/>
</dbReference>
<evidence type="ECO:0000256" key="1">
    <source>
        <dbReference type="ARBA" id="ARBA00009232"/>
    </source>
</evidence>
<dbReference type="InterPro" id="IPR036995">
    <property type="entry name" value="MPG_sf"/>
</dbReference>
<dbReference type="NCBIfam" id="TIGR00567">
    <property type="entry name" value="3mg"/>
    <property type="match status" value="1"/>
</dbReference>
<dbReference type="FunFam" id="3.10.300.10:FF:000001">
    <property type="entry name" value="Putative 3-methyladenine DNA glycosylase"/>
    <property type="match status" value="1"/>
</dbReference>
<dbReference type="GO" id="GO:0003905">
    <property type="term" value="F:alkylbase DNA N-glycosylase activity"/>
    <property type="evidence" value="ECO:0007669"/>
    <property type="project" value="InterPro"/>
</dbReference>
<name>A0A0C1DDX5_9SPHI</name>
<sequence length="201" mass="22122">MKLKSEYYLNEDVVALAKDLLGKVLYTKIGDEITAGIIVETEAYFGVKDKASHAYGGRRTNRTETMYAKGGIAYVYLCYGMHHLFNIVTAAENEPHAVLIRGIEPLVGIDIIEARRKMPVTKGAIAAGPGSAAKALGIDKGFNAKHLEGNEIWVEDHKIRYGDDEIAASPRVGIAYAQEHALLPWRFFVKGNKYVSKPNKG</sequence>
<evidence type="ECO:0000313" key="7">
    <source>
        <dbReference type="Proteomes" id="UP000031246"/>
    </source>
</evidence>
<proteinExistence type="inferred from homology"/>
<evidence type="ECO:0000256" key="2">
    <source>
        <dbReference type="ARBA" id="ARBA00022763"/>
    </source>
</evidence>
<dbReference type="PANTHER" id="PTHR10429:SF0">
    <property type="entry name" value="DNA-3-METHYLADENINE GLYCOSYLASE"/>
    <property type="match status" value="1"/>
</dbReference>
<dbReference type="RefSeq" id="WP_039479191.1">
    <property type="nucleotide sequence ID" value="NZ_JSYN01000023.1"/>
</dbReference>
<dbReference type="InterPro" id="IPR003180">
    <property type="entry name" value="MPG"/>
</dbReference>
<dbReference type="Gene3D" id="3.10.300.10">
    <property type="entry name" value="Methylpurine-DNA glycosylase (MPG)"/>
    <property type="match status" value="1"/>
</dbReference>
<keyword evidence="2 5" id="KW-0227">DNA damage</keyword>
<dbReference type="HAMAP" id="MF_00527">
    <property type="entry name" value="3MGH"/>
    <property type="match status" value="1"/>
</dbReference>